<accession>A0ABN3SJL5</accession>
<gene>
    <name evidence="2" type="ORF">GCM10009864_58160</name>
</gene>
<comment type="caution">
    <text evidence="2">The sequence shown here is derived from an EMBL/GenBank/DDBJ whole genome shotgun (WGS) entry which is preliminary data.</text>
</comment>
<name>A0ABN3SJL5_9ACTN</name>
<protein>
    <recommendedName>
        <fullName evidence="4">Integral membrane protein</fullName>
    </recommendedName>
</protein>
<dbReference type="EMBL" id="BAAARK010000023">
    <property type="protein sequence ID" value="GAA2678573.1"/>
    <property type="molecule type" value="Genomic_DNA"/>
</dbReference>
<feature type="transmembrane region" description="Helical" evidence="1">
    <location>
        <begin position="85"/>
        <end position="110"/>
    </location>
</feature>
<keyword evidence="1" id="KW-1133">Transmembrane helix</keyword>
<keyword evidence="1" id="KW-0472">Membrane</keyword>
<sequence>MAAALKWTAWPAIVVLVAVLVVRRGRRAAVTCAAGALGIAALAVLPVVLVDAGAFHQNVVCYPLGLGAAASTAQSPLLGHLIATLVPHGAAVTVALIALAALGVAASLLVRPPRTVVAAADRLALGLLLAIVLSPATRIGYAVYPVVLFAWPRFAAALSTGRTGRHPAPAAGE</sequence>
<evidence type="ECO:0000256" key="1">
    <source>
        <dbReference type="SAM" id="Phobius"/>
    </source>
</evidence>
<keyword evidence="3" id="KW-1185">Reference proteome</keyword>
<feature type="transmembrane region" description="Helical" evidence="1">
    <location>
        <begin position="122"/>
        <end position="144"/>
    </location>
</feature>
<feature type="transmembrane region" description="Helical" evidence="1">
    <location>
        <begin position="6"/>
        <end position="22"/>
    </location>
</feature>
<keyword evidence="1" id="KW-0812">Transmembrane</keyword>
<dbReference type="RefSeq" id="WP_344581514.1">
    <property type="nucleotide sequence ID" value="NZ_BAAARK010000023.1"/>
</dbReference>
<evidence type="ECO:0008006" key="4">
    <source>
        <dbReference type="Google" id="ProtNLM"/>
    </source>
</evidence>
<dbReference type="Proteomes" id="UP001500994">
    <property type="component" value="Unassembled WGS sequence"/>
</dbReference>
<reference evidence="2 3" key="1">
    <citation type="journal article" date="2019" name="Int. J. Syst. Evol. Microbiol.">
        <title>The Global Catalogue of Microorganisms (GCM) 10K type strain sequencing project: providing services to taxonomists for standard genome sequencing and annotation.</title>
        <authorList>
            <consortium name="The Broad Institute Genomics Platform"/>
            <consortium name="The Broad Institute Genome Sequencing Center for Infectious Disease"/>
            <person name="Wu L."/>
            <person name="Ma J."/>
        </authorList>
    </citation>
    <scope>NUCLEOTIDE SEQUENCE [LARGE SCALE GENOMIC DNA]</scope>
    <source>
        <strain evidence="2 3">JCM 16374</strain>
    </source>
</reference>
<organism evidence="2 3">
    <name type="scientific">Streptomyces lunalinharesii</name>
    <dbReference type="NCBI Taxonomy" id="333384"/>
    <lineage>
        <taxon>Bacteria</taxon>
        <taxon>Bacillati</taxon>
        <taxon>Actinomycetota</taxon>
        <taxon>Actinomycetes</taxon>
        <taxon>Kitasatosporales</taxon>
        <taxon>Streptomycetaceae</taxon>
        <taxon>Streptomyces</taxon>
    </lineage>
</organism>
<evidence type="ECO:0000313" key="3">
    <source>
        <dbReference type="Proteomes" id="UP001500994"/>
    </source>
</evidence>
<proteinExistence type="predicted"/>
<evidence type="ECO:0000313" key="2">
    <source>
        <dbReference type="EMBL" id="GAA2678573.1"/>
    </source>
</evidence>
<feature type="transmembrane region" description="Helical" evidence="1">
    <location>
        <begin position="29"/>
        <end position="49"/>
    </location>
</feature>